<dbReference type="GO" id="GO:0030139">
    <property type="term" value="C:endocytic vesicle"/>
    <property type="evidence" value="ECO:0007669"/>
    <property type="project" value="TreeGrafter"/>
</dbReference>
<dbReference type="PANTHER" id="PTHR21663">
    <property type="entry name" value="HYPOTHETICAL HEAT DOMAIN-CONTAINING"/>
    <property type="match status" value="1"/>
</dbReference>
<reference evidence="3" key="1">
    <citation type="submission" date="2014-11" db="EMBL/GenBank/DDBJ databases">
        <authorList>
            <person name="Otto D Thomas"/>
            <person name="Naeem Raeece"/>
        </authorList>
    </citation>
    <scope>NUCLEOTIDE SEQUENCE</scope>
</reference>
<feature type="signal peptide" evidence="2">
    <location>
        <begin position="1"/>
        <end position="19"/>
    </location>
</feature>
<dbReference type="GO" id="GO:0016020">
    <property type="term" value="C:membrane"/>
    <property type="evidence" value="ECO:0007669"/>
    <property type="project" value="TreeGrafter"/>
</dbReference>
<dbReference type="Gene3D" id="1.25.10.10">
    <property type="entry name" value="Leucine-rich Repeat Variant"/>
    <property type="match status" value="1"/>
</dbReference>
<dbReference type="InterPro" id="IPR040108">
    <property type="entry name" value="Laa1/Sip1/HEATR5"/>
</dbReference>
<feature type="region of interest" description="Disordered" evidence="1">
    <location>
        <begin position="1324"/>
        <end position="1355"/>
    </location>
</feature>
<feature type="compositionally biased region" description="Basic and acidic residues" evidence="1">
    <location>
        <begin position="2531"/>
        <end position="2540"/>
    </location>
</feature>
<feature type="compositionally biased region" description="Gly residues" evidence="1">
    <location>
        <begin position="3127"/>
        <end position="3140"/>
    </location>
</feature>
<feature type="compositionally biased region" description="Gly residues" evidence="1">
    <location>
        <begin position="1887"/>
        <end position="1898"/>
    </location>
</feature>
<feature type="region of interest" description="Disordered" evidence="1">
    <location>
        <begin position="2193"/>
        <end position="2229"/>
    </location>
</feature>
<dbReference type="GO" id="GO:0005794">
    <property type="term" value="C:Golgi apparatus"/>
    <property type="evidence" value="ECO:0007669"/>
    <property type="project" value="TreeGrafter"/>
</dbReference>
<feature type="region of interest" description="Disordered" evidence="1">
    <location>
        <begin position="941"/>
        <end position="966"/>
    </location>
</feature>
<evidence type="ECO:0000256" key="2">
    <source>
        <dbReference type="SAM" id="SignalP"/>
    </source>
</evidence>
<feature type="compositionally biased region" description="Gly residues" evidence="1">
    <location>
        <begin position="1910"/>
        <end position="1921"/>
    </location>
</feature>
<feature type="region of interest" description="Disordered" evidence="1">
    <location>
        <begin position="880"/>
        <end position="915"/>
    </location>
</feature>
<dbReference type="GO" id="GO:0008104">
    <property type="term" value="P:intracellular protein localization"/>
    <property type="evidence" value="ECO:0007669"/>
    <property type="project" value="TreeGrafter"/>
</dbReference>
<proteinExistence type="predicted"/>
<dbReference type="InterPro" id="IPR011989">
    <property type="entry name" value="ARM-like"/>
</dbReference>
<dbReference type="InterPro" id="IPR016024">
    <property type="entry name" value="ARM-type_fold"/>
</dbReference>
<keyword evidence="2" id="KW-0732">Signal</keyword>
<feature type="compositionally biased region" description="Low complexity" evidence="1">
    <location>
        <begin position="1432"/>
        <end position="1450"/>
    </location>
</feature>
<evidence type="ECO:0000256" key="1">
    <source>
        <dbReference type="SAM" id="MobiDB-lite"/>
    </source>
</evidence>
<protein>
    <submittedName>
        <fullName evidence="3">Uncharacterized protein</fullName>
    </submittedName>
</protein>
<feature type="region of interest" description="Disordered" evidence="1">
    <location>
        <begin position="2529"/>
        <end position="2555"/>
    </location>
</feature>
<dbReference type="VEuPathDB" id="CryptoDB:Cvel_1507"/>
<feature type="region of interest" description="Disordered" evidence="1">
    <location>
        <begin position="1873"/>
        <end position="1975"/>
    </location>
</feature>
<organism evidence="3">
    <name type="scientific">Chromera velia CCMP2878</name>
    <dbReference type="NCBI Taxonomy" id="1169474"/>
    <lineage>
        <taxon>Eukaryota</taxon>
        <taxon>Sar</taxon>
        <taxon>Alveolata</taxon>
        <taxon>Colpodellida</taxon>
        <taxon>Chromeraceae</taxon>
        <taxon>Chromera</taxon>
    </lineage>
</organism>
<sequence>MTNILPVHFLRILLGPATGANINVHVEVEGESGQLTNAAKAEGLSQLILELGKVPKETARASFQPVEETLNRLVLQAPMGMLCRRVATLLSRLYTAGDSLHRLSATAGTLLQTATASSSKLPPAVRASALDVIAELFVPHGPLLGGYMQECLVSVNKQLKVQETALRVRAVAAMATCVEAGAAGGPAVGGEVWKAAVKALQDKSAVVRQTGHRCLSALFKNSPVCVVTLFDAAVEKLVRCVWEEENTACRQSLAETLATFLAVASAVSVDLPGATQAASGSAAWFGVGSGGGGGGGAGGRRKKARAVHSLATARGFLLAQLAKTAHANAPAPSAVPGGLGGVREVLFSAYGSLHILRDVTSPVQISDSVRALLELLGGHLPGGEGIKVERGLSGGSSGSGLAGVWGSTVDGLHLMNCVCHCVRRMVRFLCRTDTALKHLTEKCFLLSVRTFAQKQEKETSKTESAVAANDLFDTEEAERERERKTPLQVAAALDGLVFSCHLAGGLVSGFEIQPHEPALHALAAAKSDSSGLIQLHAAFALRVVARANPSALCQLISVLLNMVTVDNAELMSVHEAERARVSEAREEHLRSLCGHSFALASLVVEVRGSRLGVPEEVPLAVLGAARALAVAHPNQTVSAQRRAAAFTLVEALTSLGNSSLEAHLGLLFALWKSALGKKALDSLRAVFEFWEAKQQAGTSGQFALSQPELLGGRGRRQSDGFHNFDAMLTPEASLSDELVVLHAALRSLAGFVRGAGPSGRGWKEHRGGLEFVAADGKGAKEELGKDGETSAWCAQFEETAQRVSEGLDDDPAGDGEGGLLRFPHLSHPVVLFASNAQQLLSCMPLPRANAGAAAQHAQAAGSDDPLLAFLKGSLFVTHGQATGGQPAHGQSPIDSLCPLSPPPPDRLGKTVTAEKSNRGSLLVAARAALYELFTGVHPSQMTSLNKSPSATDPPSPTSSGLGDAGPSSIASIAYQAEGPVGHISKGLPTGVTRLLGLLNMSADDVLRPPLSGAFANSLLVSSFLPSEDALLERAEAARDPDCPEVLPVFKGGGSPGPHLTALLGTRSPGASAVAAPVSLSPFYSEVEATGVMSEMLGTSGVHDDSPVFRSAPGDEALWAAVCPQSEFFGECDSVPPSMHTVGARLHPQRFAPLPEAWARGLSGDAPLCAQLAPSEVRFKKGAILVTADILASPLVPGTTRTAVLSFVYKKGRDALAAWQAHKQAQAAALASRSSGGGFLNLVRGANVGGGAGAAGPDMRTERDRAAFLALSHSPFAASACSSDSALCVPLSVACLCVAFLKNMLIQRADAKAAGGASEDLSFLEGPGSAGSSTARRLDKRPRGPSGDSGGGKTEVARLSNGDFEILLRLLCDGAASGHPTVRALFCHALGLLFVLAHAEAGFSAKQAGYQIETPLTPSAGPLIAFDPPTPPRGAAAGQQPQVQQQQRPSPFSMTVAPADIAHAVLHFAAGSSTSQNPALRCAALSVWYSVLRAFSAYAHRVCNTPAGAEGARGGDVGGDSGTAGAEVAVGAVAPPSGYIRAAVGHLLGMGKDTSMPVRALTLHGVGVAMTACSAGFVGFVRDSLRCCNWHLLATPFPKALLSFTVAKAIPRALAIVARKADLMRLSLASFPSAATGGRGAGGRGEKERLLIEVRTESVALASSMLRELRLQLCRGLRGGGGGAVVTALETETLRASAVACRLCHGGADSPENGFELLEAAGGALNSVGPLLRLTAVEILELWQRSASSGDVMASGGAATGGEKGIQAVPPRSYVDRTREMKLDEWLLEAAGTESDGTLLSACRRLIALRLGADLAACSTFGSVPLSQGGGVGKSATEAQREVAAQRWLGLLVGAAHGDGKGARKGVFAGEALEEGKEGGRSQSPGKEGVGFSGGGDAGLGEDDEDEEGGDGGGGGGGGGDGGGDEEGSPPRRGGSDSETGSPGGSPARAGEGGRRRPKSAGKRGREGRDGVDLPGEAAKGALFSVRPPPEDASRLAAVAAAGGNAASVSPLPVASDVRWRGRALSLWALQTALRKAAEKRAPESVDVDAANRAREAAAKEHGLSRRSACRMLHWQEDLLHLATMGVSASIPAVSEEATGLLLWTVRLFRGTRDPKAQISEEEERLDGMRGRPPLLLQAEASLSAACRAALSPEIPPPTAFSALLLLEELVRAKLFTSPKRLLTLLLQPLSDVHSHGGQGQDAHGRRRNSGEGNQRDRHADGTGETGGSQTAAQLRFSTLYAEAESSILYLLRLRICFSLLERQAALHPLLADVDPLDAPSRLPRSLGLSSREAELEAALSEHLRAHWRSLCTHIWLLIKDACTLTAASTAHGQAEQETDALALSQYTLRPVLSPGTSLFSLVPGDASRLAPLYRLMAAPLLSGATSLASMGALSVPPLPELFPSLPSDSLSSSQHAPSGLTLMAAFAIADLALCAPECIACLTGAPLKGEMGGPSRLRGRHAGAAAQLRSALRMRTQLEILTEILSLWSDMDSVEGSGAHEKQKLLREAAGHLWRGPVRALLECGGAVSERGGEDAEKRSKTGSAQRNGSGSSSALVGARSLLCPSLLRALLALSEHAAEAEGEGAGAQGDPSSSSEAPAAAAAQALMLVSLHAVALATNPSTLEETATSLDKIQPRCCEEGAVRLRNAVMQEEWGEKMEVSLLKDAVGLASLWSTAKGAVSGNVAENLVGTGGRRTPRGRGSKIPRLLPLRFASLFRTPFPLQLALWSAGVPSTRGDGTAGQAPPLSIPPTFMQFLLRQWSAVCKHLVGDWGESVGKEERRLRVGLWARAVTSTAGQLEALRGAVERETADKAGGGGGKAARAIAFVFALLVTAVSSHSPIGEEDGEAEEDEEETAALEDVLRVLRRLFGACLLREASPHLNLCGDLKESEGERERWDFLDGASKEVARAFRAPALSSLTSLASNTASLKWIIPLIGDIAGHPLALLPVHMTSGSEEQEGQETDGWGWAVWCACWKGMAKVKPMDDGGSDSLASLQSLLRVAALVLRGLSQLAVLKAEGPVGEGVEALAGGFQTSLVVEGPPSEAASSGVGVAASSANRGGGMKAAVRAMASAVAAAGQADPQTFRTSVASLEPENRVAIESLIRALAAAGGGGGGATQKGTFAGTSGGTSQGVVGRGEQGVVAPEGSAKGEGEGSGSIQGPPPSSNKIELKLKF</sequence>
<accession>A0A0G4HY10</accession>
<feature type="compositionally biased region" description="Acidic residues" evidence="1">
    <location>
        <begin position="1899"/>
        <end position="1909"/>
    </location>
</feature>
<feature type="region of interest" description="Disordered" evidence="1">
    <location>
        <begin position="1419"/>
        <end position="1451"/>
    </location>
</feature>
<dbReference type="GO" id="GO:0005829">
    <property type="term" value="C:cytosol"/>
    <property type="evidence" value="ECO:0007669"/>
    <property type="project" value="GOC"/>
</dbReference>
<dbReference type="GO" id="GO:0042147">
    <property type="term" value="P:retrograde transport, endosome to Golgi"/>
    <property type="evidence" value="ECO:0007669"/>
    <property type="project" value="TreeGrafter"/>
</dbReference>
<name>A0A0G4HY10_9ALVE</name>
<dbReference type="SUPFAM" id="SSF48371">
    <property type="entry name" value="ARM repeat"/>
    <property type="match status" value="1"/>
</dbReference>
<feature type="region of interest" description="Disordered" evidence="1">
    <location>
        <begin position="3116"/>
        <end position="3176"/>
    </location>
</feature>
<dbReference type="EMBL" id="CDMZ01004321">
    <property type="protein sequence ID" value="CEM49398.1"/>
    <property type="molecule type" value="Genomic_DNA"/>
</dbReference>
<feature type="chain" id="PRO_5005191917" evidence="2">
    <location>
        <begin position="20"/>
        <end position="3176"/>
    </location>
</feature>
<feature type="compositionally biased region" description="Polar residues" evidence="1">
    <location>
        <begin position="2542"/>
        <end position="2555"/>
    </location>
</feature>
<evidence type="ECO:0000313" key="3">
    <source>
        <dbReference type="EMBL" id="CEM49398.1"/>
    </source>
</evidence>
<dbReference type="GO" id="GO:0006897">
    <property type="term" value="P:endocytosis"/>
    <property type="evidence" value="ECO:0007669"/>
    <property type="project" value="TreeGrafter"/>
</dbReference>
<gene>
    <name evidence="3" type="ORF">Cvel_1507</name>
</gene>
<dbReference type="PANTHER" id="PTHR21663:SF0">
    <property type="entry name" value="HEAT REPEAT-CONTAINING PROTEIN 5B"/>
    <property type="match status" value="1"/>
</dbReference>